<dbReference type="SMART" id="SM00448">
    <property type="entry name" value="REC"/>
    <property type="match status" value="1"/>
</dbReference>
<dbReference type="Pfam" id="PF00072">
    <property type="entry name" value="Response_reg"/>
    <property type="match status" value="1"/>
</dbReference>
<dbReference type="InterPro" id="IPR003607">
    <property type="entry name" value="HD/PDEase_dom"/>
</dbReference>
<evidence type="ECO:0000313" key="5">
    <source>
        <dbReference type="EMBL" id="BDG06942.1"/>
    </source>
</evidence>
<dbReference type="PROSITE" id="PS50110">
    <property type="entry name" value="RESPONSE_REGULATORY"/>
    <property type="match status" value="1"/>
</dbReference>
<dbReference type="InterPro" id="IPR037522">
    <property type="entry name" value="HD_GYP_dom"/>
</dbReference>
<feature type="domain" description="HD" evidence="3">
    <location>
        <begin position="185"/>
        <end position="307"/>
    </location>
</feature>
<dbReference type="NCBIfam" id="TIGR00277">
    <property type="entry name" value="HDIG"/>
    <property type="match status" value="1"/>
</dbReference>
<dbReference type="SMART" id="SM00471">
    <property type="entry name" value="HDc"/>
    <property type="match status" value="1"/>
</dbReference>
<keyword evidence="1" id="KW-0597">Phosphoprotein</keyword>
<sequence>MTVHLKSAATPPELVFLVDDDALVLRALSRVLESAGFGTRAFLTPREALQALTREAPSVIISDYMMPGMDGIAFFKASRELAPGAVRILCTAAEDFQVALEAVNSGEVYRIVAKPWHQQELLATIGHACESSRLRRENERLTLEVQRQNLQLREMNHGLEEMVRARTQALLEGLISALDYRDAETQWHSRRVSLYARRLSQQLGIEEPEVTVVEHGALLHDIGKIGVRDSVLLKPGPLSAEEWVEMKRHPELGWSLLQRVDYLRTAARVVLEHHEKWDGTGYPRGLRGDEICLGARVFAIVDTLDAITTDRPYRKGRPFAAVRDEVLRCTGTQFDPRVSEAFLAIPEEEWDRIRLDVETVAVLSAELSERPPSERREPAQAASR</sequence>
<dbReference type="Proteomes" id="UP001162734">
    <property type="component" value="Chromosome"/>
</dbReference>
<feature type="domain" description="Response regulatory" evidence="2">
    <location>
        <begin position="14"/>
        <end position="129"/>
    </location>
</feature>
<proteinExistence type="predicted"/>
<feature type="modified residue" description="4-aspartylphosphate" evidence="1">
    <location>
        <position position="63"/>
    </location>
</feature>
<dbReference type="InterPro" id="IPR006674">
    <property type="entry name" value="HD_domain"/>
</dbReference>
<feature type="domain" description="HD-GYP" evidence="4">
    <location>
        <begin position="163"/>
        <end position="358"/>
    </location>
</feature>
<gene>
    <name evidence="5" type="ORF">AMPC_00550</name>
</gene>
<dbReference type="EMBL" id="AP025592">
    <property type="protein sequence ID" value="BDG06942.1"/>
    <property type="molecule type" value="Genomic_DNA"/>
</dbReference>
<accession>A0ABM7X563</accession>
<keyword evidence="6" id="KW-1185">Reference proteome</keyword>
<dbReference type="PROSITE" id="PS51832">
    <property type="entry name" value="HD_GYP"/>
    <property type="match status" value="1"/>
</dbReference>
<dbReference type="Gene3D" id="1.10.3210.10">
    <property type="entry name" value="Hypothetical protein af1432"/>
    <property type="match status" value="1"/>
</dbReference>
<dbReference type="InterPro" id="IPR011006">
    <property type="entry name" value="CheY-like_superfamily"/>
</dbReference>
<dbReference type="Pfam" id="PF13487">
    <property type="entry name" value="HD_5"/>
    <property type="match status" value="1"/>
</dbReference>
<evidence type="ECO:0000259" key="3">
    <source>
        <dbReference type="PROSITE" id="PS51831"/>
    </source>
</evidence>
<dbReference type="PROSITE" id="PS51831">
    <property type="entry name" value="HD"/>
    <property type="match status" value="1"/>
</dbReference>
<dbReference type="InterPro" id="IPR001789">
    <property type="entry name" value="Sig_transdc_resp-reg_receiver"/>
</dbReference>
<dbReference type="CDD" id="cd00077">
    <property type="entry name" value="HDc"/>
    <property type="match status" value="1"/>
</dbReference>
<protein>
    <submittedName>
        <fullName evidence="5">Two-component system response regulator</fullName>
    </submittedName>
</protein>
<evidence type="ECO:0000313" key="6">
    <source>
        <dbReference type="Proteomes" id="UP001162734"/>
    </source>
</evidence>
<dbReference type="InterPro" id="IPR006675">
    <property type="entry name" value="HDIG_dom"/>
</dbReference>
<evidence type="ECO:0000259" key="2">
    <source>
        <dbReference type="PROSITE" id="PS50110"/>
    </source>
</evidence>
<dbReference type="Gene3D" id="3.40.50.2300">
    <property type="match status" value="1"/>
</dbReference>
<organism evidence="5 6">
    <name type="scientific">Anaeromyxobacter paludicola</name>
    <dbReference type="NCBI Taxonomy" id="2918171"/>
    <lineage>
        <taxon>Bacteria</taxon>
        <taxon>Pseudomonadati</taxon>
        <taxon>Myxococcota</taxon>
        <taxon>Myxococcia</taxon>
        <taxon>Myxococcales</taxon>
        <taxon>Cystobacterineae</taxon>
        <taxon>Anaeromyxobacteraceae</taxon>
        <taxon>Anaeromyxobacter</taxon>
    </lineage>
</organism>
<dbReference type="RefSeq" id="WP_248343523.1">
    <property type="nucleotide sequence ID" value="NZ_AP025592.1"/>
</dbReference>
<dbReference type="InterPro" id="IPR052020">
    <property type="entry name" value="Cyclic_di-GMP/3'3'-cGAMP_PDE"/>
</dbReference>
<evidence type="ECO:0000259" key="4">
    <source>
        <dbReference type="PROSITE" id="PS51832"/>
    </source>
</evidence>
<dbReference type="PANTHER" id="PTHR45228:SF5">
    <property type="entry name" value="CYCLIC DI-GMP PHOSPHODIESTERASE VC_1348-RELATED"/>
    <property type="match status" value="1"/>
</dbReference>
<evidence type="ECO:0000256" key="1">
    <source>
        <dbReference type="PROSITE-ProRule" id="PRU00169"/>
    </source>
</evidence>
<dbReference type="PANTHER" id="PTHR45228">
    <property type="entry name" value="CYCLIC DI-GMP PHOSPHODIESTERASE TM_0186-RELATED"/>
    <property type="match status" value="1"/>
</dbReference>
<name>A0ABM7X563_9BACT</name>
<dbReference type="SUPFAM" id="SSF52172">
    <property type="entry name" value="CheY-like"/>
    <property type="match status" value="1"/>
</dbReference>
<dbReference type="SUPFAM" id="SSF109604">
    <property type="entry name" value="HD-domain/PDEase-like"/>
    <property type="match status" value="1"/>
</dbReference>
<reference evidence="6" key="1">
    <citation type="journal article" date="2022" name="Int. J. Syst. Evol. Microbiol.">
        <title>Anaeromyxobacter oryzae sp. nov., Anaeromyxobacter diazotrophicus sp. nov. and Anaeromyxobacter paludicola sp. nov., isolated from paddy soils.</title>
        <authorList>
            <person name="Itoh H."/>
            <person name="Xu Z."/>
            <person name="Mise K."/>
            <person name="Masuda Y."/>
            <person name="Ushijima N."/>
            <person name="Hayakawa C."/>
            <person name="Shiratori Y."/>
            <person name="Senoo K."/>
        </authorList>
    </citation>
    <scope>NUCLEOTIDE SEQUENCE [LARGE SCALE GENOMIC DNA]</scope>
    <source>
        <strain evidence="6">Red630</strain>
    </source>
</reference>